<dbReference type="OrthoDB" id="10278347at2759"/>
<dbReference type="InterPro" id="IPR036249">
    <property type="entry name" value="Thioredoxin-like_sf"/>
</dbReference>
<dbReference type="RefSeq" id="XP_013232129.1">
    <property type="nucleotide sequence ID" value="XM_013376675.1"/>
</dbReference>
<dbReference type="VEuPathDB" id="ToxoDB:ETH_00007430"/>
<reference evidence="4" key="1">
    <citation type="submission" date="2013-10" db="EMBL/GenBank/DDBJ databases">
        <title>Genomic analysis of the causative agents of coccidiosis in chickens.</title>
        <authorList>
            <person name="Reid A.J."/>
            <person name="Blake D."/>
            <person name="Billington K."/>
            <person name="Browne H."/>
            <person name="Dunn M."/>
            <person name="Hung S."/>
            <person name="Kawahara F."/>
            <person name="Miranda-Saavedra D."/>
            <person name="Mourier T."/>
            <person name="Nagra H."/>
            <person name="Otto T.D."/>
            <person name="Rawlings N."/>
            <person name="Sanchez A."/>
            <person name="Sanders M."/>
            <person name="Subramaniam C."/>
            <person name="Tay Y."/>
            <person name="Dear P."/>
            <person name="Doerig C."/>
            <person name="Gruber A."/>
            <person name="Parkinson J."/>
            <person name="Shirley M."/>
            <person name="Wan K.L."/>
            <person name="Berriman M."/>
            <person name="Tomley F."/>
            <person name="Pain A."/>
        </authorList>
    </citation>
    <scope>NUCLEOTIDE SEQUENCE [LARGE SCALE GENOMIC DNA]</scope>
    <source>
        <strain evidence="4">Houghton</strain>
    </source>
</reference>
<feature type="chain" id="PRO_5004673151" description="Glutaredoxin domain-containing protein" evidence="3">
    <location>
        <begin position="22"/>
        <end position="276"/>
    </location>
</feature>
<dbReference type="Gene3D" id="3.40.30.10">
    <property type="entry name" value="Glutaredoxin"/>
    <property type="match status" value="1"/>
</dbReference>
<keyword evidence="5" id="KW-1185">Reference proteome</keyword>
<dbReference type="EMBL" id="HG675611">
    <property type="protein sequence ID" value="CDJ41379.1"/>
    <property type="molecule type" value="Genomic_DNA"/>
</dbReference>
<gene>
    <name evidence="4" type="ORF">ETH_00007430</name>
</gene>
<proteinExistence type="predicted"/>
<organism evidence="4 5">
    <name type="scientific">Eimeria tenella</name>
    <name type="common">Coccidian parasite</name>
    <dbReference type="NCBI Taxonomy" id="5802"/>
    <lineage>
        <taxon>Eukaryota</taxon>
        <taxon>Sar</taxon>
        <taxon>Alveolata</taxon>
        <taxon>Apicomplexa</taxon>
        <taxon>Conoidasida</taxon>
        <taxon>Coccidia</taxon>
        <taxon>Eucoccidiorida</taxon>
        <taxon>Eimeriorina</taxon>
        <taxon>Eimeriidae</taxon>
        <taxon>Eimeria</taxon>
    </lineage>
</organism>
<feature type="region of interest" description="Disordered" evidence="1">
    <location>
        <begin position="30"/>
        <end position="73"/>
    </location>
</feature>
<evidence type="ECO:0000313" key="5">
    <source>
        <dbReference type="Proteomes" id="UP000030747"/>
    </source>
</evidence>
<reference evidence="4" key="2">
    <citation type="submission" date="2013-10" db="EMBL/GenBank/DDBJ databases">
        <authorList>
            <person name="Aslett M."/>
        </authorList>
    </citation>
    <scope>NUCLEOTIDE SEQUENCE [LARGE SCALE GENOMIC DNA]</scope>
    <source>
        <strain evidence="4">Houghton</strain>
    </source>
</reference>
<evidence type="ECO:0000313" key="4">
    <source>
        <dbReference type="EMBL" id="CDJ41379.1"/>
    </source>
</evidence>
<feature type="compositionally biased region" description="Basic and acidic residues" evidence="1">
    <location>
        <begin position="32"/>
        <end position="45"/>
    </location>
</feature>
<feature type="signal peptide" evidence="3">
    <location>
        <begin position="1"/>
        <end position="21"/>
    </location>
</feature>
<evidence type="ECO:0000256" key="2">
    <source>
        <dbReference type="SAM" id="Phobius"/>
    </source>
</evidence>
<dbReference type="SUPFAM" id="SSF52833">
    <property type="entry name" value="Thioredoxin-like"/>
    <property type="match status" value="1"/>
</dbReference>
<keyword evidence="3" id="KW-0732">Signal</keyword>
<accession>U6KYF5</accession>
<dbReference type="GeneID" id="25250688"/>
<feature type="transmembrane region" description="Helical" evidence="2">
    <location>
        <begin position="126"/>
        <end position="145"/>
    </location>
</feature>
<sequence length="276" mass="29990">MLLPAAVRTLAGLATATVVMALLPVSCSEAPAAHDEPSLETRFEVSSEAYPTPKAPPPTEVTRATREEGDNGTVVASPEALKEKLQAKQAVVSAWESRIGLLLENVAQENAKKKEPFITGEKGIKAVSLTFFSFAFVALLFMFLYEFKSRPPSADTIFAPTVQPQEVPEAVSGLLAANKTVVFLADDCPVCLTGIRDLQKHGQSPVVVLLMGHRLERQVRTYLQDHYSVRRLPAIFFEGVPFLDFASATADQGLPSISAPTPRLYAPRGWTARILE</sequence>
<evidence type="ECO:0008006" key="6">
    <source>
        <dbReference type="Google" id="ProtNLM"/>
    </source>
</evidence>
<name>U6KYF5_EIMTE</name>
<dbReference type="Proteomes" id="UP000030747">
    <property type="component" value="Unassembled WGS sequence"/>
</dbReference>
<dbReference type="AlphaFoldDB" id="U6KYF5"/>
<keyword evidence="2" id="KW-1133">Transmembrane helix</keyword>
<keyword evidence="2" id="KW-0472">Membrane</keyword>
<protein>
    <recommendedName>
        <fullName evidence="6">Glutaredoxin domain-containing protein</fullName>
    </recommendedName>
</protein>
<dbReference type="VEuPathDB" id="ToxoDB:ETH2_0702800"/>
<evidence type="ECO:0000256" key="3">
    <source>
        <dbReference type="SAM" id="SignalP"/>
    </source>
</evidence>
<evidence type="ECO:0000256" key="1">
    <source>
        <dbReference type="SAM" id="MobiDB-lite"/>
    </source>
</evidence>
<keyword evidence="2" id="KW-0812">Transmembrane</keyword>